<proteinExistence type="predicted"/>
<dbReference type="Proteomes" id="UP000324222">
    <property type="component" value="Unassembled WGS sequence"/>
</dbReference>
<evidence type="ECO:0000313" key="1">
    <source>
        <dbReference type="EMBL" id="MPC49527.1"/>
    </source>
</evidence>
<evidence type="ECO:0000313" key="2">
    <source>
        <dbReference type="Proteomes" id="UP000324222"/>
    </source>
</evidence>
<comment type="caution">
    <text evidence="1">The sequence shown here is derived from an EMBL/GenBank/DDBJ whole genome shotgun (WGS) entry which is preliminary data.</text>
</comment>
<sequence length="96" mass="10655">MEEKKRFTRGKRVVIKERMVLDPSRRAPHRPSPLSPLLPSLSTSLHPPLLYIPFLLPTHTHKPGPVAKPPSVPPLVSTSLPRFGITRSPLIASLTN</sequence>
<accession>A0A5B7FVV2</accession>
<dbReference type="EMBL" id="VSRR010008926">
    <property type="protein sequence ID" value="MPC49527.1"/>
    <property type="molecule type" value="Genomic_DNA"/>
</dbReference>
<name>A0A5B7FVV2_PORTR</name>
<reference evidence="1 2" key="1">
    <citation type="submission" date="2019-05" db="EMBL/GenBank/DDBJ databases">
        <title>Another draft genome of Portunus trituberculatus and its Hox gene families provides insights of decapod evolution.</title>
        <authorList>
            <person name="Jeong J.-H."/>
            <person name="Song I."/>
            <person name="Kim S."/>
            <person name="Choi T."/>
            <person name="Kim D."/>
            <person name="Ryu S."/>
            <person name="Kim W."/>
        </authorList>
    </citation>
    <scope>NUCLEOTIDE SEQUENCE [LARGE SCALE GENOMIC DNA]</scope>
    <source>
        <tissue evidence="1">Muscle</tissue>
    </source>
</reference>
<organism evidence="1 2">
    <name type="scientific">Portunus trituberculatus</name>
    <name type="common">Swimming crab</name>
    <name type="synonym">Neptunus trituberculatus</name>
    <dbReference type="NCBI Taxonomy" id="210409"/>
    <lineage>
        <taxon>Eukaryota</taxon>
        <taxon>Metazoa</taxon>
        <taxon>Ecdysozoa</taxon>
        <taxon>Arthropoda</taxon>
        <taxon>Crustacea</taxon>
        <taxon>Multicrustacea</taxon>
        <taxon>Malacostraca</taxon>
        <taxon>Eumalacostraca</taxon>
        <taxon>Eucarida</taxon>
        <taxon>Decapoda</taxon>
        <taxon>Pleocyemata</taxon>
        <taxon>Brachyura</taxon>
        <taxon>Eubrachyura</taxon>
        <taxon>Portunoidea</taxon>
        <taxon>Portunidae</taxon>
        <taxon>Portuninae</taxon>
        <taxon>Portunus</taxon>
    </lineage>
</organism>
<gene>
    <name evidence="1" type="ORF">E2C01_043330</name>
</gene>
<keyword evidence="2" id="KW-1185">Reference proteome</keyword>
<protein>
    <submittedName>
        <fullName evidence="1">Uncharacterized protein</fullName>
    </submittedName>
</protein>
<dbReference type="AlphaFoldDB" id="A0A5B7FVV2"/>